<evidence type="ECO:0000313" key="2">
    <source>
        <dbReference type="Proteomes" id="UP000255177"/>
    </source>
</evidence>
<dbReference type="EMBL" id="UIDD01000010">
    <property type="protein sequence ID" value="SUQ64969.1"/>
    <property type="molecule type" value="Genomic_DNA"/>
</dbReference>
<keyword evidence="2" id="KW-1185">Reference proteome</keyword>
<sequence>MKLIGNKASIAIEYVLTDSVELMGHARFWFSNQPLGSLEDLIYFEGYLLGCLEDLLRKPGLPECYDSPSVSQTFALLEKDLSSFDEEETEDFSERARPFFLTCGTLFDDFLVFSHRRKHTFGRVIWRLETPEQDLVFADLKGTSRAVCSGDFSYREAGELANQLRAVLRRAQST</sequence>
<reference evidence="2" key="1">
    <citation type="submission" date="2018-07" db="EMBL/GenBank/DDBJ databases">
        <authorList>
            <person name="Blom J."/>
        </authorList>
    </citation>
    <scope>NUCLEOTIDE SEQUENCE [LARGE SCALE GENOMIC DNA]</scope>
    <source>
        <strain evidence="2">CCOS 864</strain>
    </source>
</reference>
<name>A0A380T405_9PSED</name>
<proteinExistence type="predicted"/>
<accession>A0A380T405</accession>
<dbReference type="AlphaFoldDB" id="A0A380T405"/>
<protein>
    <submittedName>
        <fullName evidence="1">Uncharacterized protein</fullName>
    </submittedName>
</protein>
<gene>
    <name evidence="1" type="ORF">CCOS864_04439</name>
</gene>
<organism evidence="1 2">
    <name type="scientific">Pseudomonas wadenswilerensis</name>
    <dbReference type="NCBI Taxonomy" id="1785161"/>
    <lineage>
        <taxon>Bacteria</taxon>
        <taxon>Pseudomonadati</taxon>
        <taxon>Pseudomonadota</taxon>
        <taxon>Gammaproteobacteria</taxon>
        <taxon>Pseudomonadales</taxon>
        <taxon>Pseudomonadaceae</taxon>
        <taxon>Pseudomonas</taxon>
    </lineage>
</organism>
<dbReference type="RefSeq" id="WP_115088451.1">
    <property type="nucleotide sequence ID" value="NZ_CBCSFG010000018.1"/>
</dbReference>
<dbReference type="Proteomes" id="UP000255177">
    <property type="component" value="Unassembled WGS sequence"/>
</dbReference>
<evidence type="ECO:0000313" key="1">
    <source>
        <dbReference type="EMBL" id="SUQ64969.1"/>
    </source>
</evidence>